<dbReference type="PROSITE" id="PS00678">
    <property type="entry name" value="WD_REPEATS_1"/>
    <property type="match status" value="2"/>
</dbReference>
<proteinExistence type="predicted"/>
<dbReference type="PROSITE" id="PS50294">
    <property type="entry name" value="WD_REPEATS_REGION"/>
    <property type="match status" value="4"/>
</dbReference>
<dbReference type="PANTHER" id="PTHR19879">
    <property type="entry name" value="TRANSCRIPTION INITIATION FACTOR TFIID"/>
    <property type="match status" value="1"/>
</dbReference>
<evidence type="ECO:0000313" key="4">
    <source>
        <dbReference type="EMBL" id="MDY3563484.1"/>
    </source>
</evidence>
<dbReference type="InterPro" id="IPR020472">
    <property type="entry name" value="WD40_PAC1"/>
</dbReference>
<evidence type="ECO:0000256" key="2">
    <source>
        <dbReference type="ARBA" id="ARBA00022737"/>
    </source>
</evidence>
<dbReference type="InterPro" id="IPR036322">
    <property type="entry name" value="WD40_repeat_dom_sf"/>
</dbReference>
<dbReference type="SMART" id="SM00320">
    <property type="entry name" value="WD40"/>
    <property type="match status" value="7"/>
</dbReference>
<feature type="repeat" description="WD" evidence="3">
    <location>
        <begin position="104"/>
        <end position="136"/>
    </location>
</feature>
<name>A0ABU5F7M7_9BACT</name>
<accession>A0ABU5F7M7</accession>
<dbReference type="PROSITE" id="PS50082">
    <property type="entry name" value="WD_REPEATS_2"/>
    <property type="match status" value="5"/>
</dbReference>
<dbReference type="PANTHER" id="PTHR19879:SF9">
    <property type="entry name" value="TRANSCRIPTION INITIATION FACTOR TFIID SUBUNIT 5"/>
    <property type="match status" value="1"/>
</dbReference>
<keyword evidence="1 3" id="KW-0853">WD repeat</keyword>
<dbReference type="InterPro" id="IPR019775">
    <property type="entry name" value="WD40_repeat_CS"/>
</dbReference>
<evidence type="ECO:0000256" key="3">
    <source>
        <dbReference type="PROSITE-ProRule" id="PRU00221"/>
    </source>
</evidence>
<dbReference type="Proteomes" id="UP001272242">
    <property type="component" value="Unassembled WGS sequence"/>
</dbReference>
<feature type="repeat" description="WD" evidence="3">
    <location>
        <begin position="14"/>
        <end position="55"/>
    </location>
</feature>
<reference evidence="5" key="1">
    <citation type="journal article" date="2023" name="Mar. Drugs">
        <title>Gemmata algarum, a Novel Planctomycete Isolated from an Algal Mat, Displays Antimicrobial Activity.</title>
        <authorList>
            <person name="Kumar G."/>
            <person name="Kallscheuer N."/>
            <person name="Kashif M."/>
            <person name="Ahamad S."/>
            <person name="Jagadeeshwari U."/>
            <person name="Pannikurungottu S."/>
            <person name="Haufschild T."/>
            <person name="Kabuu M."/>
            <person name="Sasikala C."/>
            <person name="Jogler C."/>
            <person name="Ramana C."/>
        </authorList>
    </citation>
    <scope>NUCLEOTIDE SEQUENCE [LARGE SCALE GENOMIC DNA]</scope>
    <source>
        <strain evidence="5">JC673</strain>
    </source>
</reference>
<dbReference type="Gene3D" id="2.130.10.10">
    <property type="entry name" value="YVTN repeat-like/Quinoprotein amine dehydrogenase"/>
    <property type="match status" value="3"/>
</dbReference>
<dbReference type="SUPFAM" id="SSF50978">
    <property type="entry name" value="WD40 repeat-like"/>
    <property type="match status" value="1"/>
</dbReference>
<organism evidence="4 5">
    <name type="scientific">Gemmata algarum</name>
    <dbReference type="NCBI Taxonomy" id="2975278"/>
    <lineage>
        <taxon>Bacteria</taxon>
        <taxon>Pseudomonadati</taxon>
        <taxon>Planctomycetota</taxon>
        <taxon>Planctomycetia</taxon>
        <taxon>Gemmatales</taxon>
        <taxon>Gemmataceae</taxon>
        <taxon>Gemmata</taxon>
    </lineage>
</organism>
<feature type="repeat" description="WD" evidence="3">
    <location>
        <begin position="236"/>
        <end position="277"/>
    </location>
</feature>
<dbReference type="RefSeq" id="WP_320689671.1">
    <property type="nucleotide sequence ID" value="NZ_JAXBLV010000241.1"/>
</dbReference>
<dbReference type="EMBL" id="JAXBLV010000241">
    <property type="protein sequence ID" value="MDY3563484.1"/>
    <property type="molecule type" value="Genomic_DNA"/>
</dbReference>
<evidence type="ECO:0000256" key="1">
    <source>
        <dbReference type="ARBA" id="ARBA00022574"/>
    </source>
</evidence>
<dbReference type="InterPro" id="IPR015943">
    <property type="entry name" value="WD40/YVTN_repeat-like_dom_sf"/>
</dbReference>
<dbReference type="InterPro" id="IPR001680">
    <property type="entry name" value="WD40_rpt"/>
</dbReference>
<evidence type="ECO:0000313" key="5">
    <source>
        <dbReference type="Proteomes" id="UP001272242"/>
    </source>
</evidence>
<sequence>MNAQLETAKTIVALKGHTAGVLALAFSPDRCLLASAAADGTARVWNVSGSKVGERSVLRKAGDLFHSLAFAPNSRTLAAGSGALNGMVWLYDVTDPTAAEAGGLRGARGAVDGLCFSADGKQVAGAGADRTVRVWEPRAGASADPRSMLVGHTHAVKAVAFAPDGTGLATAASDGSVRVWSVGRIRSTERAVLAHPSEVNAVAYSADSKALATGAQDGVIRLWDVSALKPVVRAELKGTVGPVRTVLLLADGDTLVSAGDDLRVRNWSLRTGKPVREWEVPGAPATRFAFTADGRYMAKGETGGAVEVFRVAEKRT</sequence>
<feature type="repeat" description="WD" evidence="3">
    <location>
        <begin position="149"/>
        <end position="182"/>
    </location>
</feature>
<gene>
    <name evidence="4" type="ORF">R5W23_005095</name>
</gene>
<feature type="repeat" description="WD" evidence="3">
    <location>
        <begin position="192"/>
        <end position="233"/>
    </location>
</feature>
<keyword evidence="5" id="KW-1185">Reference proteome</keyword>
<keyword evidence="2" id="KW-0677">Repeat</keyword>
<comment type="caution">
    <text evidence="4">The sequence shown here is derived from an EMBL/GenBank/DDBJ whole genome shotgun (WGS) entry which is preliminary data.</text>
</comment>
<dbReference type="CDD" id="cd00200">
    <property type="entry name" value="WD40"/>
    <property type="match status" value="1"/>
</dbReference>
<protein>
    <submittedName>
        <fullName evidence="4">WD40 repeat domain-containing protein</fullName>
    </submittedName>
</protein>
<dbReference type="Pfam" id="PF00400">
    <property type="entry name" value="WD40"/>
    <property type="match status" value="4"/>
</dbReference>
<dbReference type="PRINTS" id="PR00320">
    <property type="entry name" value="GPROTEINBRPT"/>
</dbReference>